<name>A0A0V8AIR9_LACLL</name>
<protein>
    <submittedName>
        <fullName evidence="1">Uncharacterized protein</fullName>
    </submittedName>
</protein>
<comment type="caution">
    <text evidence="1">The sequence shown here is derived from an EMBL/GenBank/DDBJ whole genome shotgun (WGS) entry which is preliminary data.</text>
</comment>
<evidence type="ECO:0000313" key="2">
    <source>
        <dbReference type="EMBL" id="KSU29000.1"/>
    </source>
</evidence>
<dbReference type="EMBL" id="LKLW01000035">
    <property type="protein sequence ID" value="KSU29000.1"/>
    <property type="molecule type" value="Genomic_DNA"/>
</dbReference>
<gene>
    <name evidence="1" type="ORF">LMG9449_1393</name>
    <name evidence="2" type="ORF">N42_0580</name>
</gene>
<proteinExistence type="predicted"/>
<organism evidence="1 4">
    <name type="scientific">Lactococcus lactis subsp. lactis</name>
    <name type="common">Streptococcus lactis</name>
    <dbReference type="NCBI Taxonomy" id="1360"/>
    <lineage>
        <taxon>Bacteria</taxon>
        <taxon>Bacillati</taxon>
        <taxon>Bacillota</taxon>
        <taxon>Bacilli</taxon>
        <taxon>Lactobacillales</taxon>
        <taxon>Streptococcaceae</taxon>
        <taxon>Lactococcus</taxon>
    </lineage>
</organism>
<dbReference type="AlphaFoldDB" id="A0A0V8AIR9"/>
<evidence type="ECO:0000313" key="1">
    <source>
        <dbReference type="EMBL" id="KSU18475.1"/>
    </source>
</evidence>
<evidence type="ECO:0000313" key="4">
    <source>
        <dbReference type="Proteomes" id="UP000053612"/>
    </source>
</evidence>
<evidence type="ECO:0000313" key="3">
    <source>
        <dbReference type="Proteomes" id="UP000052991"/>
    </source>
</evidence>
<reference evidence="3 4" key="1">
    <citation type="submission" date="2015-10" db="EMBL/GenBank/DDBJ databases">
        <title>Draft Genome Sequences of 11 Lactococcus lactis subspecies cremoris strains.</title>
        <authorList>
            <person name="Wels M."/>
            <person name="Backus L."/>
            <person name="Boekhorst J."/>
            <person name="Dijkstra A."/>
            <person name="Beerthuizen M."/>
            <person name="Kelly W."/>
            <person name="Siezen R."/>
            <person name="Bachmann H."/>
            <person name="Van Hijum S."/>
        </authorList>
    </citation>
    <scope>NUCLEOTIDE SEQUENCE [LARGE SCALE GENOMIC DNA]</scope>
    <source>
        <strain evidence="4">LMG9449</strain>
        <strain evidence="3">N42</strain>
    </source>
</reference>
<dbReference type="Proteomes" id="UP000052991">
    <property type="component" value="Unassembled WGS sequence"/>
</dbReference>
<dbReference type="EMBL" id="LKLS01000110">
    <property type="protein sequence ID" value="KSU18475.1"/>
    <property type="molecule type" value="Genomic_DNA"/>
</dbReference>
<accession>A0A0V8AIR9</accession>
<reference evidence="1" key="2">
    <citation type="journal article" date="2017" name="Genome Announc.">
        <title>Draft Genome Sequences of 24 Lactococcus lactis Strains.</title>
        <authorList>
            <person name="Backus L."/>
            <person name="Wels M."/>
            <person name="Boekhorst J."/>
            <person name="Dijkstra A.R."/>
            <person name="Beerthuyzen M."/>
            <person name="Kelly W.J."/>
            <person name="Siezen R.J."/>
            <person name="van Hijum S.A."/>
            <person name="Bachmann H."/>
        </authorList>
    </citation>
    <scope>NUCLEOTIDE SEQUENCE</scope>
    <source>
        <strain evidence="1">LMG9447</strain>
        <strain evidence="2">N42</strain>
    </source>
</reference>
<sequence length="38" mass="4520">MIFLFSISLNLNNLLIKLYQISSDLKRIETRKWLKPIG</sequence>
<dbReference type="Proteomes" id="UP000053612">
    <property type="component" value="Unassembled WGS sequence"/>
</dbReference>